<dbReference type="SUPFAM" id="SSF101898">
    <property type="entry name" value="NHL repeat"/>
    <property type="match status" value="1"/>
</dbReference>
<keyword evidence="1" id="KW-0862">Zinc</keyword>
<dbReference type="InterPro" id="IPR047153">
    <property type="entry name" value="TRIM45/56/19-like"/>
</dbReference>
<dbReference type="Gene3D" id="3.30.160.60">
    <property type="entry name" value="Classic Zinc Finger"/>
    <property type="match status" value="1"/>
</dbReference>
<dbReference type="PROSITE" id="PS50119">
    <property type="entry name" value="ZF_BBOX"/>
    <property type="match status" value="2"/>
</dbReference>
<sequence length="571" mass="65442">MACVELCQCCLRANEEEIAYHWCNDCNEVVCKNCGKAHRRFSSAHDVISIKDAPVGRKAVPKYCVSHENKKLILFCVEHDKLICHACLSESHRQCNSIVEIEKVADGIKDSAAIKQLKEKMTKLKSILEKTQIENEQQLTKINIDKEAAIEHIKEFLQSFKDHLIQIDINLKKKYEKIVIQNKQNKDILTDLTQSLQEQADWLCMLESSSSESNIFHAVKHLDTIQESREKQVNKIKNDLITIPLDVLPPEATKSIEKLFQEFKQKTVSQTVQSITTSTSELKQPQIKTNREIQPPPPQYQEFISSNNCTFGAFCFTEDDRMLVEEFVLPGFECPLKYCIRVFDLQTNKSNEIVISENYKRNSSDRSSICMYDETFVLLASNNSMKSVMVIDMKLLKMCRTIYIEQSAVRGNLKGIKWISCKGGNIYVLVQSQHGLWLCSIDFNGRILHEVDLPLSLADIDFDGSKRFFYTDNYVNDIHCISLNKSSTTSKCYSSLDLIAGCSILHISGDELLLLEKNTSTIYKLDIKNQRRSILKQKDDTENPTHFNLNFKLNKIAIMMGGGKRIRIFPF</sequence>
<evidence type="ECO:0000256" key="1">
    <source>
        <dbReference type="PROSITE-ProRule" id="PRU00024"/>
    </source>
</evidence>
<dbReference type="GO" id="GO:0008270">
    <property type="term" value="F:zinc ion binding"/>
    <property type="evidence" value="ECO:0007669"/>
    <property type="project" value="UniProtKB-KW"/>
</dbReference>
<gene>
    <name evidence="3" type="ORF">MEDL_53118</name>
</gene>
<evidence type="ECO:0000259" key="2">
    <source>
        <dbReference type="PROSITE" id="PS50119"/>
    </source>
</evidence>
<keyword evidence="1" id="KW-0863">Zinc-finger</keyword>
<dbReference type="AlphaFoldDB" id="A0A8S3U4R8"/>
<keyword evidence="4" id="KW-1185">Reference proteome</keyword>
<dbReference type="CDD" id="cd19756">
    <property type="entry name" value="Bbox2"/>
    <property type="match status" value="1"/>
</dbReference>
<feature type="domain" description="B box-type" evidence="2">
    <location>
        <begin position="59"/>
        <end position="101"/>
    </location>
</feature>
<protein>
    <submittedName>
        <fullName evidence="3">TRIM66</fullName>
    </submittedName>
</protein>
<dbReference type="Pfam" id="PF00643">
    <property type="entry name" value="zf-B_box"/>
    <property type="match status" value="1"/>
</dbReference>
<proteinExistence type="predicted"/>
<dbReference type="InterPro" id="IPR000315">
    <property type="entry name" value="Znf_B-box"/>
</dbReference>
<dbReference type="Proteomes" id="UP000683360">
    <property type="component" value="Unassembled WGS sequence"/>
</dbReference>
<accession>A0A8S3U4R8</accession>
<dbReference type="PANTHER" id="PTHR25462:SF296">
    <property type="entry name" value="MEIOTIC P26, ISOFORM F"/>
    <property type="match status" value="1"/>
</dbReference>
<dbReference type="OrthoDB" id="6097076at2759"/>
<dbReference type="PANTHER" id="PTHR25462">
    <property type="entry name" value="BONUS, ISOFORM C-RELATED"/>
    <property type="match status" value="1"/>
</dbReference>
<organism evidence="3 4">
    <name type="scientific">Mytilus edulis</name>
    <name type="common">Blue mussel</name>
    <dbReference type="NCBI Taxonomy" id="6550"/>
    <lineage>
        <taxon>Eukaryota</taxon>
        <taxon>Metazoa</taxon>
        <taxon>Spiralia</taxon>
        <taxon>Lophotrochozoa</taxon>
        <taxon>Mollusca</taxon>
        <taxon>Bivalvia</taxon>
        <taxon>Autobranchia</taxon>
        <taxon>Pteriomorphia</taxon>
        <taxon>Mytilida</taxon>
        <taxon>Mytiloidea</taxon>
        <taxon>Mytilidae</taxon>
        <taxon>Mytilinae</taxon>
        <taxon>Mytilus</taxon>
    </lineage>
</organism>
<dbReference type="EMBL" id="CAJPWZ010002576">
    <property type="protein sequence ID" value="CAG2240863.1"/>
    <property type="molecule type" value="Genomic_DNA"/>
</dbReference>
<feature type="domain" description="B box-type" evidence="2">
    <location>
        <begin position="10"/>
        <end position="50"/>
    </location>
</feature>
<keyword evidence="1" id="KW-0479">Metal-binding</keyword>
<name>A0A8S3U4R8_MYTED</name>
<comment type="caution">
    <text evidence="3">The sequence shown here is derived from an EMBL/GenBank/DDBJ whole genome shotgun (WGS) entry which is preliminary data.</text>
</comment>
<evidence type="ECO:0000313" key="4">
    <source>
        <dbReference type="Proteomes" id="UP000683360"/>
    </source>
</evidence>
<dbReference type="SUPFAM" id="SSF57845">
    <property type="entry name" value="B-box zinc-binding domain"/>
    <property type="match status" value="1"/>
</dbReference>
<evidence type="ECO:0000313" key="3">
    <source>
        <dbReference type="EMBL" id="CAG2240863.1"/>
    </source>
</evidence>
<reference evidence="3" key="1">
    <citation type="submission" date="2021-03" db="EMBL/GenBank/DDBJ databases">
        <authorList>
            <person name="Bekaert M."/>
        </authorList>
    </citation>
    <scope>NUCLEOTIDE SEQUENCE</scope>
</reference>